<sequence>MTEQTPGQIDLSVPPLRLITRQGCHLCQAARDTVAAAAQRHGLEWAETDITQLPESEQTQRWQIEVPVLLIDGRQRDFWQIDPRRLERLLVQRGA</sequence>
<dbReference type="Gene3D" id="3.40.30.10">
    <property type="entry name" value="Glutaredoxin"/>
    <property type="match status" value="1"/>
</dbReference>
<dbReference type="RefSeq" id="WP_006213762.1">
    <property type="nucleotide sequence ID" value="NZ_ANHZ02000004.1"/>
</dbReference>
<dbReference type="Proteomes" id="UP000009877">
    <property type="component" value="Unassembled WGS sequence"/>
</dbReference>
<dbReference type="SUPFAM" id="SSF52833">
    <property type="entry name" value="Thioredoxin-like"/>
    <property type="match status" value="1"/>
</dbReference>
<name>M2YFD4_9MICC</name>
<dbReference type="STRING" id="71999.KPaMU14_10370"/>
<dbReference type="InterPro" id="IPR008554">
    <property type="entry name" value="Glutaredoxin-like"/>
</dbReference>
<evidence type="ECO:0000313" key="2">
    <source>
        <dbReference type="Proteomes" id="UP000009877"/>
    </source>
</evidence>
<dbReference type="AlphaFoldDB" id="M2YFD4"/>
<evidence type="ECO:0000313" key="1">
    <source>
        <dbReference type="EMBL" id="EME37265.1"/>
    </source>
</evidence>
<dbReference type="Pfam" id="PF05768">
    <property type="entry name" value="Glrx-like"/>
    <property type="match status" value="1"/>
</dbReference>
<proteinExistence type="predicted"/>
<dbReference type="InterPro" id="IPR036249">
    <property type="entry name" value="Thioredoxin-like_sf"/>
</dbReference>
<accession>M2YFD4</accession>
<organism evidence="1 2">
    <name type="scientific">Kocuria palustris PEL</name>
    <dbReference type="NCBI Taxonomy" id="1236550"/>
    <lineage>
        <taxon>Bacteria</taxon>
        <taxon>Bacillati</taxon>
        <taxon>Actinomycetota</taxon>
        <taxon>Actinomycetes</taxon>
        <taxon>Micrococcales</taxon>
        <taxon>Micrococcaceae</taxon>
        <taxon>Kocuria</taxon>
    </lineage>
</organism>
<protein>
    <submittedName>
        <fullName evidence="1">Glutaredoxin 2</fullName>
    </submittedName>
</protein>
<reference evidence="1 2" key="1">
    <citation type="journal article" date="2014" name="Genome Announc.">
        <title>Draft Genome Sequence of Kocuria palustris PEL.</title>
        <authorList>
            <person name="Sharma G."/>
            <person name="Khatri I."/>
            <person name="Subramanian S."/>
        </authorList>
    </citation>
    <scope>NUCLEOTIDE SEQUENCE [LARGE SCALE GENOMIC DNA]</scope>
    <source>
        <strain evidence="1 2">PEL</strain>
    </source>
</reference>
<keyword evidence="2" id="KW-1185">Reference proteome</keyword>
<gene>
    <name evidence="1" type="ORF">C884_01773</name>
</gene>
<comment type="caution">
    <text evidence="1">The sequence shown here is derived from an EMBL/GenBank/DDBJ whole genome shotgun (WGS) entry which is preliminary data.</text>
</comment>
<dbReference type="EMBL" id="ANHZ02000004">
    <property type="protein sequence ID" value="EME37265.1"/>
    <property type="molecule type" value="Genomic_DNA"/>
</dbReference>